<evidence type="ECO:0000256" key="3">
    <source>
        <dbReference type="ARBA" id="ARBA00022598"/>
    </source>
</evidence>
<dbReference type="NCBIfam" id="NF010568">
    <property type="entry name" value="PRK13961.1"/>
    <property type="match status" value="1"/>
</dbReference>
<keyword evidence="4 8" id="KW-0547">Nucleotide-binding</keyword>
<proteinExistence type="inferred from homology"/>
<name>A0A520S4V6_9GAMM</name>
<dbReference type="EMBL" id="SHAG01000002">
    <property type="protein sequence ID" value="RZO77474.1"/>
    <property type="molecule type" value="Genomic_DNA"/>
</dbReference>
<dbReference type="InterPro" id="IPR018236">
    <property type="entry name" value="SAICAR_synthetase_CS"/>
</dbReference>
<dbReference type="GO" id="GO:0005737">
    <property type="term" value="C:cytoplasm"/>
    <property type="evidence" value="ECO:0007669"/>
    <property type="project" value="TreeGrafter"/>
</dbReference>
<dbReference type="PANTHER" id="PTHR43700:SF1">
    <property type="entry name" value="PHOSPHORIBOSYLAMINOIMIDAZOLE-SUCCINOCARBOXAMIDE SYNTHASE"/>
    <property type="match status" value="1"/>
</dbReference>
<evidence type="ECO:0000256" key="1">
    <source>
        <dbReference type="ARBA" id="ARBA00004672"/>
    </source>
</evidence>
<dbReference type="SUPFAM" id="SSF56104">
    <property type="entry name" value="SAICAR synthase-like"/>
    <property type="match status" value="1"/>
</dbReference>
<comment type="similarity">
    <text evidence="2 8">Belongs to the SAICAR synthetase family.</text>
</comment>
<dbReference type="InterPro" id="IPR028923">
    <property type="entry name" value="SAICAR_synt/ADE2_N"/>
</dbReference>
<keyword evidence="3 8" id="KW-0436">Ligase</keyword>
<keyword evidence="6 8" id="KW-0067">ATP-binding</keyword>
<evidence type="ECO:0000259" key="9">
    <source>
        <dbReference type="Pfam" id="PF01259"/>
    </source>
</evidence>
<dbReference type="PROSITE" id="PS01058">
    <property type="entry name" value="SAICAR_SYNTHETASE_2"/>
    <property type="match status" value="1"/>
</dbReference>
<evidence type="ECO:0000313" key="10">
    <source>
        <dbReference type="EMBL" id="RZO77474.1"/>
    </source>
</evidence>
<dbReference type="FunFam" id="3.30.470.20:FF:000015">
    <property type="entry name" value="Phosphoribosylaminoimidazole-succinocarboxamide synthase"/>
    <property type="match status" value="1"/>
</dbReference>
<dbReference type="AlphaFoldDB" id="A0A520S4V6"/>
<keyword evidence="5 8" id="KW-0658">Purine biosynthesis</keyword>
<comment type="caution">
    <text evidence="10">The sequence shown here is derived from an EMBL/GenBank/DDBJ whole genome shotgun (WGS) entry which is preliminary data.</text>
</comment>
<dbReference type="UniPathway" id="UPA00074">
    <property type="reaction ID" value="UER00131"/>
</dbReference>
<dbReference type="NCBIfam" id="TIGR00081">
    <property type="entry name" value="purC"/>
    <property type="match status" value="1"/>
</dbReference>
<dbReference type="PROSITE" id="PS01057">
    <property type="entry name" value="SAICAR_SYNTHETASE_1"/>
    <property type="match status" value="1"/>
</dbReference>
<dbReference type="Proteomes" id="UP000316199">
    <property type="component" value="Unassembled WGS sequence"/>
</dbReference>
<dbReference type="Pfam" id="PF01259">
    <property type="entry name" value="SAICAR_synt"/>
    <property type="match status" value="1"/>
</dbReference>
<evidence type="ECO:0000256" key="7">
    <source>
        <dbReference type="ARBA" id="ARBA00048475"/>
    </source>
</evidence>
<dbReference type="CDD" id="cd01414">
    <property type="entry name" value="SAICAR_synt_Sc"/>
    <property type="match status" value="1"/>
</dbReference>
<evidence type="ECO:0000313" key="11">
    <source>
        <dbReference type="Proteomes" id="UP000316199"/>
    </source>
</evidence>
<reference evidence="10 11" key="1">
    <citation type="submission" date="2019-02" db="EMBL/GenBank/DDBJ databases">
        <title>Prokaryotic population dynamics and viral predation in marine succession experiment using metagenomics: the confinement effect.</title>
        <authorList>
            <person name="Haro-Moreno J.M."/>
            <person name="Rodriguez-Valera F."/>
            <person name="Lopez-Perez M."/>
        </authorList>
    </citation>
    <scope>NUCLEOTIDE SEQUENCE [LARGE SCALE GENOMIC DNA]</scope>
    <source>
        <strain evidence="10">MED-G157</strain>
    </source>
</reference>
<feature type="domain" description="SAICAR synthetase/ADE2 N-terminal" evidence="9">
    <location>
        <begin position="12"/>
        <end position="264"/>
    </location>
</feature>
<evidence type="ECO:0000256" key="8">
    <source>
        <dbReference type="HAMAP-Rule" id="MF_00137"/>
    </source>
</evidence>
<accession>A0A520S4V6</accession>
<dbReference type="PANTHER" id="PTHR43700">
    <property type="entry name" value="PHOSPHORIBOSYLAMINOIMIDAZOLE-SUCCINOCARBOXAMIDE SYNTHASE"/>
    <property type="match status" value="1"/>
</dbReference>
<dbReference type="GO" id="GO:0004639">
    <property type="term" value="F:phosphoribosylaminoimidazolesuccinocarboxamide synthase activity"/>
    <property type="evidence" value="ECO:0007669"/>
    <property type="project" value="UniProtKB-UniRule"/>
</dbReference>
<evidence type="ECO:0000256" key="4">
    <source>
        <dbReference type="ARBA" id="ARBA00022741"/>
    </source>
</evidence>
<evidence type="ECO:0000256" key="2">
    <source>
        <dbReference type="ARBA" id="ARBA00010190"/>
    </source>
</evidence>
<dbReference type="Gene3D" id="3.30.200.20">
    <property type="entry name" value="Phosphorylase Kinase, domain 1"/>
    <property type="match status" value="1"/>
</dbReference>
<protein>
    <recommendedName>
        <fullName evidence="8">Phosphoribosylaminoimidazole-succinocarboxamide synthase</fullName>
        <ecNumber evidence="8">6.3.2.6</ecNumber>
    </recommendedName>
    <alternativeName>
        <fullName evidence="8">SAICAR synthetase</fullName>
    </alternativeName>
</protein>
<evidence type="ECO:0000256" key="5">
    <source>
        <dbReference type="ARBA" id="ARBA00022755"/>
    </source>
</evidence>
<comment type="catalytic activity">
    <reaction evidence="7 8">
        <text>5-amino-1-(5-phospho-D-ribosyl)imidazole-4-carboxylate + L-aspartate + ATP = (2S)-2-[5-amino-1-(5-phospho-beta-D-ribosyl)imidazole-4-carboxamido]succinate + ADP + phosphate + 2 H(+)</text>
        <dbReference type="Rhea" id="RHEA:22628"/>
        <dbReference type="ChEBI" id="CHEBI:15378"/>
        <dbReference type="ChEBI" id="CHEBI:29991"/>
        <dbReference type="ChEBI" id="CHEBI:30616"/>
        <dbReference type="ChEBI" id="CHEBI:43474"/>
        <dbReference type="ChEBI" id="CHEBI:58443"/>
        <dbReference type="ChEBI" id="CHEBI:77657"/>
        <dbReference type="ChEBI" id="CHEBI:456216"/>
        <dbReference type="EC" id="6.3.2.6"/>
    </reaction>
</comment>
<dbReference type="HAMAP" id="MF_00137">
    <property type="entry name" value="SAICAR_synth"/>
    <property type="match status" value="1"/>
</dbReference>
<dbReference type="GO" id="GO:0006189">
    <property type="term" value="P:'de novo' IMP biosynthetic process"/>
    <property type="evidence" value="ECO:0007669"/>
    <property type="project" value="UniProtKB-UniRule"/>
</dbReference>
<dbReference type="GO" id="GO:0005524">
    <property type="term" value="F:ATP binding"/>
    <property type="evidence" value="ECO:0007669"/>
    <property type="project" value="UniProtKB-KW"/>
</dbReference>
<organism evidence="10 11">
    <name type="scientific">OM182 bacterium</name>
    <dbReference type="NCBI Taxonomy" id="2510334"/>
    <lineage>
        <taxon>Bacteria</taxon>
        <taxon>Pseudomonadati</taxon>
        <taxon>Pseudomonadota</taxon>
        <taxon>Gammaproteobacteria</taxon>
        <taxon>OMG group</taxon>
        <taxon>OM182 clade</taxon>
    </lineage>
</organism>
<gene>
    <name evidence="8" type="primary">purC</name>
    <name evidence="10" type="ORF">EVA68_01075</name>
</gene>
<sequence>MSTDLPLSNKRTGKVRDLYDLKLPDGDDGILIIASDRVSVFDVVLSNGIPGKGILLTKISKFWFDYFEDSMNHHLISTDPADIDGLSQQERDSLEGRIMICRKTNVVPVECIVRGYLTGSGYKDYQKTGQVCGITLPKKMVNSDRIERPIFTPSTKAEEGHDENISFEESCGLVGRSLMESIKDLSLHIYNTGRDYARERGIIIADTKFEFGLVAGSEVPVLIDEVLTPDSSRFWPAKEWEPGKEQNSFDKQYVRNYTQTLVDKGEWDKEFPGPALPQDVIDNTIIRYEEAYQRLIT</sequence>
<dbReference type="Gene3D" id="3.30.470.20">
    <property type="entry name" value="ATP-grasp fold, B domain"/>
    <property type="match status" value="1"/>
</dbReference>
<evidence type="ECO:0000256" key="6">
    <source>
        <dbReference type="ARBA" id="ARBA00022840"/>
    </source>
</evidence>
<comment type="pathway">
    <text evidence="1 8">Purine metabolism; IMP biosynthesis via de novo pathway; 5-amino-1-(5-phospho-D-ribosyl)imidazole-4-carboxamide from 5-amino-1-(5-phospho-D-ribosyl)imidazole-4-carboxylate: step 1/2.</text>
</comment>
<dbReference type="EC" id="6.3.2.6" evidence="8"/>
<dbReference type="InterPro" id="IPR001636">
    <property type="entry name" value="SAICAR_synth"/>
</dbReference>